<evidence type="ECO:0000313" key="2">
    <source>
        <dbReference type="EMBL" id="AJE02452.1"/>
    </source>
</evidence>
<dbReference type="RefSeq" id="WP_039740334.1">
    <property type="nucleotide sequence ID" value="NZ_CP009788.1"/>
</dbReference>
<keyword evidence="1" id="KW-1133">Transmembrane helix</keyword>
<dbReference type="Proteomes" id="UP000057609">
    <property type="component" value="Chromosome"/>
</dbReference>
<keyword evidence="1" id="KW-0812">Transmembrane</keyword>
<organism evidence="2 3">
    <name type="scientific">Geobacter pickeringii</name>
    <dbReference type="NCBI Taxonomy" id="345632"/>
    <lineage>
        <taxon>Bacteria</taxon>
        <taxon>Pseudomonadati</taxon>
        <taxon>Thermodesulfobacteriota</taxon>
        <taxon>Desulfuromonadia</taxon>
        <taxon>Geobacterales</taxon>
        <taxon>Geobacteraceae</taxon>
        <taxon>Geobacter</taxon>
    </lineage>
</organism>
<sequence>MKVLGLAFAILLLTLLVLLSVAAYALDAGIPVTEEYGLLAGSFLGFASLIVAAKLIPGIIRFAAIIREEEVKSTEETTPATGESSA</sequence>
<reference evidence="2 3" key="1">
    <citation type="journal article" date="2015" name="Genome Announc.">
        <title>Complete Genome of Geobacter pickeringii G13T, a Metal-Reducing Isolate from Sedimentary Kaolin Deposits.</title>
        <authorList>
            <person name="Badalamenti J.P."/>
            <person name="Bond D.R."/>
        </authorList>
    </citation>
    <scope>NUCLEOTIDE SEQUENCE [LARGE SCALE GENOMIC DNA]</scope>
    <source>
        <strain evidence="2 3">G13</strain>
    </source>
</reference>
<gene>
    <name evidence="2" type="ORF">GPICK_02810</name>
</gene>
<dbReference type="AlphaFoldDB" id="A0A0B5B7C1"/>
<feature type="transmembrane region" description="Helical" evidence="1">
    <location>
        <begin position="37"/>
        <end position="57"/>
    </location>
</feature>
<dbReference type="KEGG" id="gpi:GPICK_02810"/>
<proteinExistence type="predicted"/>
<evidence type="ECO:0000313" key="3">
    <source>
        <dbReference type="Proteomes" id="UP000057609"/>
    </source>
</evidence>
<keyword evidence="3" id="KW-1185">Reference proteome</keyword>
<dbReference type="HOGENOM" id="CLU_2493474_0_0_7"/>
<keyword evidence="1" id="KW-0472">Membrane</keyword>
<evidence type="ECO:0000256" key="1">
    <source>
        <dbReference type="SAM" id="Phobius"/>
    </source>
</evidence>
<name>A0A0B5B7C1_9BACT</name>
<accession>A0A0B5B7C1</accession>
<dbReference type="EMBL" id="CP009788">
    <property type="protein sequence ID" value="AJE02452.1"/>
    <property type="molecule type" value="Genomic_DNA"/>
</dbReference>
<protein>
    <submittedName>
        <fullName evidence="2">Uncharacterized protein</fullName>
    </submittedName>
</protein>